<evidence type="ECO:0000313" key="1">
    <source>
        <dbReference type="EMBL" id="HIZ89323.1"/>
    </source>
</evidence>
<dbReference type="EMBL" id="DXAQ01000081">
    <property type="protein sequence ID" value="HIZ89323.1"/>
    <property type="molecule type" value="Genomic_DNA"/>
</dbReference>
<name>A0A9D2GSR9_9BACT</name>
<sequence>MKKTLILLILFSYSYSYGYEQIYYQEEEYSPRYIIKDYSYIEGYNELWQDLSNRINLKFYDDFIHKDFGSVTSRKDRDAVIDFIKNYKIQNIYLDDYSNLMAFPAINSLILQNKALLKARFVLDNVPGHDKTSLVYLAAGLSYIYSDGLYELDKLRKIFKEWLRLGGDDFPEIKKEEKEKRHKFFSYIANLPENPESAKEFINIVNDKFYYNLVFKNGLFDIFNTDFYTVISSREVYQGYNIVKYFASYIKAEYMDIITGKHFRLDNKGTDINHYFTVWSYKDGLKLKDDNFYIFPFDKQTFILSVHNENNKKILKFNYYNPEYIDTPEYAEIIIDNNGEPVSYNNMWQYPLVRNKVINSLVSSPSFSCSDNITPQQSVICESFSLRMYDKISSRKYFLVYSSIRKKSKKIKQLESIKQNFKERLDACYIDRKCLQNEYKSYIESLIKFK</sequence>
<comment type="caution">
    <text evidence="1">The sequence shown here is derived from an EMBL/GenBank/DDBJ whole genome shotgun (WGS) entry which is preliminary data.</text>
</comment>
<reference evidence="1" key="1">
    <citation type="journal article" date="2021" name="PeerJ">
        <title>Extensive microbial diversity within the chicken gut microbiome revealed by metagenomics and culture.</title>
        <authorList>
            <person name="Gilroy R."/>
            <person name="Ravi A."/>
            <person name="Getino M."/>
            <person name="Pursley I."/>
            <person name="Horton D.L."/>
            <person name="Alikhan N.F."/>
            <person name="Baker D."/>
            <person name="Gharbi K."/>
            <person name="Hall N."/>
            <person name="Watson M."/>
            <person name="Adriaenssens E.M."/>
            <person name="Foster-Nyarko E."/>
            <person name="Jarju S."/>
            <person name="Secka A."/>
            <person name="Antonio M."/>
            <person name="Oren A."/>
            <person name="Chaudhuri R.R."/>
            <person name="La Ragione R."/>
            <person name="Hildebrand F."/>
            <person name="Pallen M.J."/>
        </authorList>
    </citation>
    <scope>NUCLEOTIDE SEQUENCE</scope>
    <source>
        <strain evidence="1">ChiW4-1371</strain>
    </source>
</reference>
<reference evidence="1" key="2">
    <citation type="submission" date="2021-04" db="EMBL/GenBank/DDBJ databases">
        <authorList>
            <person name="Gilroy R."/>
        </authorList>
    </citation>
    <scope>NUCLEOTIDE SEQUENCE</scope>
    <source>
        <strain evidence="1">ChiW4-1371</strain>
    </source>
</reference>
<dbReference type="Proteomes" id="UP000824176">
    <property type="component" value="Unassembled WGS sequence"/>
</dbReference>
<evidence type="ECO:0000313" key="2">
    <source>
        <dbReference type="Proteomes" id="UP000824176"/>
    </source>
</evidence>
<proteinExistence type="predicted"/>
<protein>
    <submittedName>
        <fullName evidence="1">Uncharacterized protein</fullName>
    </submittedName>
</protein>
<organism evidence="1 2">
    <name type="scientific">Candidatus Mucispirillum faecigallinarum</name>
    <dbReference type="NCBI Taxonomy" id="2838699"/>
    <lineage>
        <taxon>Bacteria</taxon>
        <taxon>Pseudomonadati</taxon>
        <taxon>Deferribacterota</taxon>
        <taxon>Deferribacteres</taxon>
        <taxon>Deferribacterales</taxon>
        <taxon>Mucispirillaceae</taxon>
        <taxon>Mucispirillum</taxon>
    </lineage>
</organism>
<dbReference type="AlphaFoldDB" id="A0A9D2GSR9"/>
<accession>A0A9D2GSR9</accession>
<gene>
    <name evidence="1" type="ORF">H9804_05225</name>
</gene>